<dbReference type="Gene3D" id="1.25.40.10">
    <property type="entry name" value="Tetratricopeptide repeat domain"/>
    <property type="match status" value="1"/>
</dbReference>
<dbReference type="InterPro" id="IPR050767">
    <property type="entry name" value="Sel1_AlgK"/>
</dbReference>
<dbReference type="EMBL" id="CAJVPV010052060">
    <property type="protein sequence ID" value="CAG8780220.1"/>
    <property type="molecule type" value="Genomic_DNA"/>
</dbReference>
<comment type="caution">
    <text evidence="2">The sequence shown here is derived from an EMBL/GenBank/DDBJ whole genome shotgun (WGS) entry which is preliminary data.</text>
</comment>
<dbReference type="PANTHER" id="PTHR11102:SF160">
    <property type="entry name" value="ERAD-ASSOCIATED E3 UBIQUITIN-PROTEIN LIGASE COMPONENT HRD3"/>
    <property type="match status" value="1"/>
</dbReference>
<dbReference type="OrthoDB" id="2425612at2759"/>
<feature type="non-terminal residue" evidence="2">
    <location>
        <position position="112"/>
    </location>
</feature>
<dbReference type="Pfam" id="PF08238">
    <property type="entry name" value="Sel1"/>
    <property type="match status" value="2"/>
</dbReference>
<name>A0A9N9JGD5_9GLOM</name>
<keyword evidence="3" id="KW-1185">Reference proteome</keyword>
<evidence type="ECO:0000313" key="2">
    <source>
        <dbReference type="EMBL" id="CAG8780220.1"/>
    </source>
</evidence>
<dbReference type="InterPro" id="IPR011990">
    <property type="entry name" value="TPR-like_helical_dom_sf"/>
</dbReference>
<protein>
    <submittedName>
        <fullName evidence="2">14205_t:CDS:1</fullName>
    </submittedName>
</protein>
<gene>
    <name evidence="2" type="ORF">AMORRO_LOCUS17260</name>
</gene>
<organism evidence="2 3">
    <name type="scientific">Acaulospora morrowiae</name>
    <dbReference type="NCBI Taxonomy" id="94023"/>
    <lineage>
        <taxon>Eukaryota</taxon>
        <taxon>Fungi</taxon>
        <taxon>Fungi incertae sedis</taxon>
        <taxon>Mucoromycota</taxon>
        <taxon>Glomeromycotina</taxon>
        <taxon>Glomeromycetes</taxon>
        <taxon>Diversisporales</taxon>
        <taxon>Acaulosporaceae</taxon>
        <taxon>Acaulospora</taxon>
    </lineage>
</organism>
<reference evidence="2" key="1">
    <citation type="submission" date="2021-06" db="EMBL/GenBank/DDBJ databases">
        <authorList>
            <person name="Kallberg Y."/>
            <person name="Tangrot J."/>
            <person name="Rosling A."/>
        </authorList>
    </citation>
    <scope>NUCLEOTIDE SEQUENCE</scope>
    <source>
        <strain evidence="2">CL551</strain>
    </source>
</reference>
<accession>A0A9N9JGD5</accession>
<comment type="similarity">
    <text evidence="1">Belongs to the sel-1 family.</text>
</comment>
<evidence type="ECO:0000256" key="1">
    <source>
        <dbReference type="ARBA" id="ARBA00038101"/>
    </source>
</evidence>
<feature type="non-terminal residue" evidence="2">
    <location>
        <position position="1"/>
    </location>
</feature>
<sequence length="112" mass="13203">IELHHEKNYKDAWKCFKENADLGNISAKYWQGYYLSNGYDGVVKKDKDKAMELLKEAADNGDPYGYKLDDAQFRYAELLLESLKNNVDNEDIKREKRKKNFHYFKLAADNNN</sequence>
<dbReference type="Proteomes" id="UP000789342">
    <property type="component" value="Unassembled WGS sequence"/>
</dbReference>
<evidence type="ECO:0000313" key="3">
    <source>
        <dbReference type="Proteomes" id="UP000789342"/>
    </source>
</evidence>
<dbReference type="SMART" id="SM00671">
    <property type="entry name" value="SEL1"/>
    <property type="match status" value="2"/>
</dbReference>
<dbReference type="PANTHER" id="PTHR11102">
    <property type="entry name" value="SEL-1-LIKE PROTEIN"/>
    <property type="match status" value="1"/>
</dbReference>
<proteinExistence type="inferred from homology"/>
<dbReference type="AlphaFoldDB" id="A0A9N9JGD5"/>
<dbReference type="SUPFAM" id="SSF81901">
    <property type="entry name" value="HCP-like"/>
    <property type="match status" value="1"/>
</dbReference>
<dbReference type="InterPro" id="IPR006597">
    <property type="entry name" value="Sel1-like"/>
</dbReference>